<dbReference type="Gene3D" id="1.20.1270.10">
    <property type="match status" value="1"/>
</dbReference>
<dbReference type="Gene3D" id="3.90.640.10">
    <property type="entry name" value="Actin, Chain A, domain 4"/>
    <property type="match status" value="1"/>
</dbReference>
<dbReference type="FunFam" id="3.90.640.10:FF:000003">
    <property type="entry name" value="Molecular chaperone DnaK"/>
    <property type="match status" value="1"/>
</dbReference>
<keyword evidence="8 9" id="KW-0143">Chaperone</keyword>
<dbReference type="EMBL" id="LFND01000002">
    <property type="protein sequence ID" value="KMQ65494.1"/>
    <property type="molecule type" value="Genomic_DNA"/>
</dbReference>
<evidence type="ECO:0000256" key="8">
    <source>
        <dbReference type="ARBA" id="ARBA00023186"/>
    </source>
</evidence>
<dbReference type="FunFam" id="3.30.420.40:FF:000020">
    <property type="entry name" value="Chaperone protein HscA homolog"/>
    <property type="match status" value="1"/>
</dbReference>
<evidence type="ECO:0000256" key="11">
    <source>
        <dbReference type="SAM" id="MobiDB-lite"/>
    </source>
</evidence>
<organism evidence="12 13">
    <name type="scientific">Chryseobacterium angstadtii</name>
    <dbReference type="NCBI Taxonomy" id="558151"/>
    <lineage>
        <taxon>Bacteria</taxon>
        <taxon>Pseudomonadati</taxon>
        <taxon>Bacteroidota</taxon>
        <taxon>Flavobacteriia</taxon>
        <taxon>Flavobacteriales</taxon>
        <taxon>Weeksellaceae</taxon>
        <taxon>Chryseobacterium group</taxon>
        <taxon>Chryseobacterium</taxon>
    </lineage>
</organism>
<dbReference type="PROSITE" id="PS00297">
    <property type="entry name" value="HSP70_1"/>
    <property type="match status" value="1"/>
</dbReference>
<keyword evidence="5 9" id="KW-0547">Nucleotide-binding</keyword>
<evidence type="ECO:0000256" key="10">
    <source>
        <dbReference type="RuleBase" id="RU003322"/>
    </source>
</evidence>
<dbReference type="Proteomes" id="UP000036261">
    <property type="component" value="Unassembled WGS sequence"/>
</dbReference>
<dbReference type="NCBIfam" id="TIGR02350">
    <property type="entry name" value="prok_dnaK"/>
    <property type="match status" value="1"/>
</dbReference>
<feature type="compositionally biased region" description="Acidic residues" evidence="11">
    <location>
        <begin position="621"/>
        <end position="631"/>
    </location>
</feature>
<dbReference type="Gene3D" id="3.30.420.40">
    <property type="match status" value="2"/>
</dbReference>
<dbReference type="GO" id="GO:0051082">
    <property type="term" value="F:unfolded protein binding"/>
    <property type="evidence" value="ECO:0007669"/>
    <property type="project" value="InterPro"/>
</dbReference>
<dbReference type="InterPro" id="IPR043129">
    <property type="entry name" value="ATPase_NBD"/>
</dbReference>
<evidence type="ECO:0000256" key="7">
    <source>
        <dbReference type="ARBA" id="ARBA00023016"/>
    </source>
</evidence>
<feature type="compositionally biased region" description="Low complexity" evidence="11">
    <location>
        <begin position="601"/>
        <end position="619"/>
    </location>
</feature>
<dbReference type="HAMAP" id="MF_00332">
    <property type="entry name" value="DnaK"/>
    <property type="match status" value="1"/>
</dbReference>
<dbReference type="FunFam" id="1.20.1270.10:FF:000001">
    <property type="entry name" value="Molecular chaperone DnaK"/>
    <property type="match status" value="1"/>
</dbReference>
<dbReference type="PROSITE" id="PS00329">
    <property type="entry name" value="HSP70_2"/>
    <property type="match status" value="1"/>
</dbReference>
<dbReference type="PANTHER" id="PTHR19375">
    <property type="entry name" value="HEAT SHOCK PROTEIN 70KDA"/>
    <property type="match status" value="1"/>
</dbReference>
<sequence>MSKIIGIDLGTTNSCVAVMEGKDPVVIPNAEGKRTTPSIVAFTEDGERKVGDPAKRQAVTNPKKTVYSIKRFIGTHFKEDAKEISRVPYEVVAGPNDTVKVKIDDREYTPQEISAMTLQKMKKTAEDYLGQEVTRAVITVPAYFNDAQRQATKEAGEIAGLKVERIINEPTAAALAYGLDKNHKDQKIAVYDLGGGTFDISILDLGDGVFEVLSTNGDTHLGGDDFDDVIINWMADEFKAEEGVDLKSDAIALQRLKEAAEKAKIELSSSPQTEINLPYITATATGPKHLVKSLTKAKFEQLASDLVRRSMEPVAKALKDAGLSTSEIDEVILVGGSTRIPIIQEEVEKFFGKKPSKGVNPDEVVAIGAAIQGGVLTGDVKDVLLLDVTPLSLGIETMGSVFTKLIEANTTIPTKKSEVFSTASDNQPAVSIRVGQGERPMFNDNKEIGRFDLSDIPPAPRGVPQIEVTFDIDANGILNVSAKDKGTGKEQTIKIQASSGLSDEEIERMKKEAQENSAADAKRKEEVEIFNKADGLIFQTEKQLKEFGEKLSADKKAAIEAAHGELKTAFEAKNADDVKAKTEALDAAWMAASEELYAAGQQAEAGAGAQNPGGNAGAADDVQDADFEEVK</sequence>
<evidence type="ECO:0000256" key="3">
    <source>
        <dbReference type="ARBA" id="ARBA00014415"/>
    </source>
</evidence>
<dbReference type="Pfam" id="PF00012">
    <property type="entry name" value="HSP70"/>
    <property type="match status" value="1"/>
</dbReference>
<dbReference type="InterPro" id="IPR012725">
    <property type="entry name" value="Chaperone_DnaK"/>
</dbReference>
<evidence type="ECO:0000256" key="6">
    <source>
        <dbReference type="ARBA" id="ARBA00022840"/>
    </source>
</evidence>
<evidence type="ECO:0000256" key="5">
    <source>
        <dbReference type="ARBA" id="ARBA00022741"/>
    </source>
</evidence>
<accession>A0A0J7IHL8</accession>
<dbReference type="PRINTS" id="PR00301">
    <property type="entry name" value="HEATSHOCK70"/>
</dbReference>
<evidence type="ECO:0000256" key="2">
    <source>
        <dbReference type="ARBA" id="ARBA00007381"/>
    </source>
</evidence>
<gene>
    <name evidence="9" type="primary">dnaK</name>
    <name evidence="12" type="ORF">ACM46_06295</name>
</gene>
<dbReference type="NCBIfam" id="NF003520">
    <property type="entry name" value="PRK05183.1"/>
    <property type="match status" value="1"/>
</dbReference>
<dbReference type="SUPFAM" id="SSF100920">
    <property type="entry name" value="Heat shock protein 70kD (HSP70), peptide-binding domain"/>
    <property type="match status" value="1"/>
</dbReference>
<dbReference type="PROSITE" id="PS01036">
    <property type="entry name" value="HSP70_3"/>
    <property type="match status" value="1"/>
</dbReference>
<comment type="function">
    <text evidence="1 9">Acts as a chaperone.</text>
</comment>
<dbReference type="InterPro" id="IPR013126">
    <property type="entry name" value="Hsp_70_fam"/>
</dbReference>
<dbReference type="AlphaFoldDB" id="A0A0J7IHL8"/>
<proteinExistence type="evidence at transcript level"/>
<dbReference type="FunFam" id="3.30.420.40:FF:000004">
    <property type="entry name" value="Molecular chaperone DnaK"/>
    <property type="match status" value="1"/>
</dbReference>
<keyword evidence="4 9" id="KW-0597">Phosphoprotein</keyword>
<dbReference type="NCBIfam" id="NF001413">
    <property type="entry name" value="PRK00290.1"/>
    <property type="match status" value="1"/>
</dbReference>
<dbReference type="GO" id="GO:0005524">
    <property type="term" value="F:ATP binding"/>
    <property type="evidence" value="ECO:0007669"/>
    <property type="project" value="UniProtKB-UniRule"/>
</dbReference>
<dbReference type="FunFam" id="2.60.34.10:FF:000014">
    <property type="entry name" value="Chaperone protein DnaK HSP70"/>
    <property type="match status" value="1"/>
</dbReference>
<dbReference type="InterPro" id="IPR029047">
    <property type="entry name" value="HSP70_peptide-bd_sf"/>
</dbReference>
<evidence type="ECO:0000256" key="9">
    <source>
        <dbReference type="HAMAP-Rule" id="MF_00332"/>
    </source>
</evidence>
<keyword evidence="7 9" id="KW-0346">Stress response</keyword>
<feature type="region of interest" description="Disordered" evidence="11">
    <location>
        <begin position="601"/>
        <end position="631"/>
    </location>
</feature>
<dbReference type="STRING" id="558151.ACM46_06295"/>
<name>A0A0J7IHL8_9FLAO</name>
<keyword evidence="6 9" id="KW-0067">ATP-binding</keyword>
<dbReference type="Gene3D" id="2.60.34.10">
    <property type="entry name" value="Substrate Binding Domain Of DNAk, Chain A, domain 1"/>
    <property type="match status" value="1"/>
</dbReference>
<protein>
    <recommendedName>
        <fullName evidence="3 9">Chaperone protein DnaK</fullName>
    </recommendedName>
    <alternativeName>
        <fullName evidence="9">HSP70</fullName>
    </alternativeName>
    <alternativeName>
        <fullName evidence="9">Heat shock 70 kDa protein</fullName>
    </alternativeName>
    <alternativeName>
        <fullName evidence="9">Heat shock protein 70</fullName>
    </alternativeName>
</protein>
<dbReference type="CDD" id="cd10234">
    <property type="entry name" value="ASKHA_NBD_HSP70_DnaK-like"/>
    <property type="match status" value="1"/>
</dbReference>
<dbReference type="RefSeq" id="WP_048505789.1">
    <property type="nucleotide sequence ID" value="NZ_LFND01000002.1"/>
</dbReference>
<dbReference type="InterPro" id="IPR018181">
    <property type="entry name" value="Heat_shock_70_CS"/>
</dbReference>
<dbReference type="PATRIC" id="fig|558151.6.peg.1319"/>
<reference evidence="12 13" key="1">
    <citation type="journal article" date="2013" name="Int. J. Syst. Evol. Microbiol.">
        <title>Chryseobacterium angstadtii sp. nov., isolated from a newt tank.</title>
        <authorList>
            <person name="Kirk K.E."/>
            <person name="Hoffman J.A."/>
            <person name="Smith K.A."/>
            <person name="Strahan B.L."/>
            <person name="Failor K.C."/>
            <person name="Krebs J.E."/>
            <person name="Gale A.N."/>
            <person name="Do T.D."/>
            <person name="Sontag T.C."/>
            <person name="Batties A.M."/>
            <person name="Mistiszyn K."/>
            <person name="Newman J.D."/>
        </authorList>
    </citation>
    <scope>NUCLEOTIDE SEQUENCE [LARGE SCALE GENOMIC DNA]</scope>
    <source>
        <strain evidence="12 13">KM</strain>
    </source>
</reference>
<dbReference type="OrthoDB" id="9766019at2"/>
<evidence type="ECO:0000256" key="1">
    <source>
        <dbReference type="ARBA" id="ARBA00002290"/>
    </source>
</evidence>
<evidence type="ECO:0000313" key="13">
    <source>
        <dbReference type="Proteomes" id="UP000036261"/>
    </source>
</evidence>
<comment type="induction">
    <text evidence="9">By stress conditions e.g. heat shock.</text>
</comment>
<comment type="caution">
    <text evidence="12">The sequence shown here is derived from an EMBL/GenBank/DDBJ whole genome shotgun (WGS) entry which is preliminary data.</text>
</comment>
<dbReference type="InterPro" id="IPR029048">
    <property type="entry name" value="HSP70_C_sf"/>
</dbReference>
<evidence type="ECO:0000256" key="4">
    <source>
        <dbReference type="ARBA" id="ARBA00022553"/>
    </source>
</evidence>
<evidence type="ECO:0000313" key="12">
    <source>
        <dbReference type="EMBL" id="KMQ65494.1"/>
    </source>
</evidence>
<feature type="modified residue" description="Phosphothreonine; by autocatalysis" evidence="9">
    <location>
        <position position="197"/>
    </location>
</feature>
<keyword evidence="13" id="KW-1185">Reference proteome</keyword>
<dbReference type="GO" id="GO:0005737">
    <property type="term" value="C:cytoplasm"/>
    <property type="evidence" value="ECO:0007669"/>
    <property type="project" value="UniProtKB-ARBA"/>
</dbReference>
<dbReference type="GO" id="GO:0140662">
    <property type="term" value="F:ATP-dependent protein folding chaperone"/>
    <property type="evidence" value="ECO:0007669"/>
    <property type="project" value="InterPro"/>
</dbReference>
<comment type="similarity">
    <text evidence="2 9 10">Belongs to the heat shock protein 70 family.</text>
</comment>
<dbReference type="SUPFAM" id="SSF53067">
    <property type="entry name" value="Actin-like ATPase domain"/>
    <property type="match status" value="2"/>
</dbReference>